<dbReference type="Pfam" id="PF00970">
    <property type="entry name" value="FAD_binding_6"/>
    <property type="match status" value="1"/>
</dbReference>
<evidence type="ECO:0000259" key="9">
    <source>
        <dbReference type="PROSITE" id="PS51384"/>
    </source>
</evidence>
<dbReference type="EMBL" id="CAJFCV020000005">
    <property type="protein sequence ID" value="CAG9121179.1"/>
    <property type="molecule type" value="Genomic_DNA"/>
</dbReference>
<dbReference type="GO" id="GO:0005739">
    <property type="term" value="C:mitochondrion"/>
    <property type="evidence" value="ECO:0007669"/>
    <property type="project" value="TreeGrafter"/>
</dbReference>
<reference evidence="10" key="2">
    <citation type="submission" date="2020-09" db="EMBL/GenBank/DDBJ databases">
        <authorList>
            <person name="Kikuchi T."/>
        </authorList>
    </citation>
    <scope>NUCLEOTIDE SEQUENCE</scope>
    <source>
        <strain evidence="10">Ka4C1</strain>
    </source>
</reference>
<evidence type="ECO:0000256" key="3">
    <source>
        <dbReference type="ARBA" id="ARBA00022827"/>
    </source>
</evidence>
<gene>
    <name evidence="10" type="ORF">BXYJ_LOCUS10899</name>
</gene>
<dbReference type="PANTHER" id="PTHR19370:SF185">
    <property type="entry name" value="NADH-CYTOCHROME B5 REDUCTASE"/>
    <property type="match status" value="1"/>
</dbReference>
<keyword evidence="12" id="KW-1185">Reference proteome</keyword>
<dbReference type="InterPro" id="IPR001709">
    <property type="entry name" value="Flavoprot_Pyr_Nucl_cyt_Rdtase"/>
</dbReference>
<evidence type="ECO:0000313" key="10">
    <source>
        <dbReference type="EMBL" id="CAD5230262.1"/>
    </source>
</evidence>
<dbReference type="Proteomes" id="UP000659654">
    <property type="component" value="Unassembled WGS sequence"/>
</dbReference>
<feature type="binding site" evidence="6">
    <location>
        <position position="119"/>
    </location>
    <ligand>
        <name>FAD</name>
        <dbReference type="ChEBI" id="CHEBI:57692"/>
    </ligand>
</feature>
<proteinExistence type="inferred from homology"/>
<dbReference type="SUPFAM" id="SSF52343">
    <property type="entry name" value="Ferredoxin reductase-like, C-terminal NADP-linked domain"/>
    <property type="match status" value="1"/>
</dbReference>
<evidence type="ECO:0000256" key="2">
    <source>
        <dbReference type="ARBA" id="ARBA00022630"/>
    </source>
</evidence>
<accession>A0A1I7RWX4</accession>
<evidence type="ECO:0000256" key="4">
    <source>
        <dbReference type="ARBA" id="ARBA00023002"/>
    </source>
</evidence>
<dbReference type="Proteomes" id="UP000095284">
    <property type="component" value="Unplaced"/>
</dbReference>
<dbReference type="eggNOG" id="KOG0534">
    <property type="taxonomic scope" value="Eukaryota"/>
</dbReference>
<dbReference type="SMR" id="A0A1I7RWX4"/>
<comment type="catalytic activity">
    <reaction evidence="7">
        <text>2 Fe(III)-[cytochrome b5] + NADH = 2 Fe(II)-[cytochrome b5] + NAD(+) + H(+)</text>
        <dbReference type="Rhea" id="RHEA:46680"/>
        <dbReference type="Rhea" id="RHEA-COMP:10438"/>
        <dbReference type="Rhea" id="RHEA-COMP:10439"/>
        <dbReference type="ChEBI" id="CHEBI:15378"/>
        <dbReference type="ChEBI" id="CHEBI:29033"/>
        <dbReference type="ChEBI" id="CHEBI:29034"/>
        <dbReference type="ChEBI" id="CHEBI:57540"/>
        <dbReference type="ChEBI" id="CHEBI:57945"/>
        <dbReference type="EC" id="1.6.2.2"/>
    </reaction>
</comment>
<feature type="transmembrane region" description="Helical" evidence="8">
    <location>
        <begin position="6"/>
        <end position="28"/>
    </location>
</feature>
<feature type="binding site" evidence="6">
    <location>
        <position position="117"/>
    </location>
    <ligand>
        <name>FAD</name>
        <dbReference type="ChEBI" id="CHEBI:57692"/>
    </ligand>
</feature>
<organism evidence="11 13">
    <name type="scientific">Bursaphelenchus xylophilus</name>
    <name type="common">Pinewood nematode worm</name>
    <name type="synonym">Aphelenchoides xylophilus</name>
    <dbReference type="NCBI Taxonomy" id="6326"/>
    <lineage>
        <taxon>Eukaryota</taxon>
        <taxon>Metazoa</taxon>
        <taxon>Ecdysozoa</taxon>
        <taxon>Nematoda</taxon>
        <taxon>Chromadorea</taxon>
        <taxon>Rhabditida</taxon>
        <taxon>Tylenchina</taxon>
        <taxon>Tylenchomorpha</taxon>
        <taxon>Aphelenchoidea</taxon>
        <taxon>Aphelenchoididae</taxon>
        <taxon>Bursaphelenchus</taxon>
    </lineage>
</organism>
<dbReference type="SUPFAM" id="SSF63380">
    <property type="entry name" value="Riboflavin synthase domain-like"/>
    <property type="match status" value="1"/>
</dbReference>
<evidence type="ECO:0000256" key="6">
    <source>
        <dbReference type="PIRSR" id="PIRSR601834-1"/>
    </source>
</evidence>
<dbReference type="InterPro" id="IPR017938">
    <property type="entry name" value="Riboflavin_synthase-like_b-brl"/>
</dbReference>
<dbReference type="InterPro" id="IPR001834">
    <property type="entry name" value="CBR-like"/>
</dbReference>
<keyword evidence="3 6" id="KW-0274">FAD</keyword>
<keyword evidence="4 7" id="KW-0560">Oxidoreductase</keyword>
<evidence type="ECO:0000256" key="7">
    <source>
        <dbReference type="RuleBase" id="RU361226"/>
    </source>
</evidence>
<evidence type="ECO:0000256" key="8">
    <source>
        <dbReference type="SAM" id="Phobius"/>
    </source>
</evidence>
<feature type="binding site" evidence="6">
    <location>
        <position position="118"/>
    </location>
    <ligand>
        <name>FAD</name>
        <dbReference type="ChEBI" id="CHEBI:57692"/>
    </ligand>
</feature>
<dbReference type="AlphaFoldDB" id="A0A1I7RWX4"/>
<feature type="binding site" evidence="6">
    <location>
        <position position="136"/>
    </location>
    <ligand>
        <name>FAD</name>
        <dbReference type="ChEBI" id="CHEBI:57692"/>
    </ligand>
</feature>
<reference evidence="13" key="1">
    <citation type="submission" date="2016-11" db="UniProtKB">
        <authorList>
            <consortium name="WormBaseParasite"/>
        </authorList>
    </citation>
    <scope>IDENTIFICATION</scope>
</reference>
<dbReference type="InterPro" id="IPR008333">
    <property type="entry name" value="Cbr1-like_FAD-bd_dom"/>
</dbReference>
<dbReference type="OrthoDB" id="432685at2759"/>
<comment type="cofactor">
    <cofactor evidence="1 6 7">
        <name>FAD</name>
        <dbReference type="ChEBI" id="CHEBI:57692"/>
    </cofactor>
</comment>
<dbReference type="Gene3D" id="3.40.50.80">
    <property type="entry name" value="Nucleotide-binding domain of ferredoxin-NADP reductase (FNR) module"/>
    <property type="match status" value="1"/>
</dbReference>
<name>A0A1I7RWX4_BURXY</name>
<dbReference type="Proteomes" id="UP000582659">
    <property type="component" value="Unassembled WGS sequence"/>
</dbReference>
<dbReference type="Pfam" id="PF00175">
    <property type="entry name" value="NAD_binding_1"/>
    <property type="match status" value="1"/>
</dbReference>
<keyword evidence="2 6" id="KW-0285">Flavoprotein</keyword>
<dbReference type="Gene3D" id="2.40.30.10">
    <property type="entry name" value="Translation factors"/>
    <property type="match status" value="1"/>
</dbReference>
<dbReference type="CDD" id="cd06183">
    <property type="entry name" value="cyt_b5_reduct_like"/>
    <property type="match status" value="1"/>
</dbReference>
<evidence type="ECO:0000256" key="5">
    <source>
        <dbReference type="ARBA" id="ARBA00023027"/>
    </source>
</evidence>
<feature type="binding site" evidence="6">
    <location>
        <position position="151"/>
    </location>
    <ligand>
        <name>FAD</name>
        <dbReference type="ChEBI" id="CHEBI:57692"/>
    </ligand>
</feature>
<dbReference type="GO" id="GO:0090524">
    <property type="term" value="F:cytochrome-b5 reductase activity, acting on NADH"/>
    <property type="evidence" value="ECO:0007669"/>
    <property type="project" value="UniProtKB-EC"/>
</dbReference>
<comment type="similarity">
    <text evidence="7">Belongs to the flavoprotein pyridine nucleotide cytochrome reductase family.</text>
</comment>
<dbReference type="PRINTS" id="PR00371">
    <property type="entry name" value="FPNCR"/>
</dbReference>
<dbReference type="PRINTS" id="PR00406">
    <property type="entry name" value="CYTB5RDTASE"/>
</dbReference>
<dbReference type="InterPro" id="IPR001433">
    <property type="entry name" value="OxRdtase_FAD/NAD-bd"/>
</dbReference>
<dbReference type="FunFam" id="2.40.30.10:FF:000021">
    <property type="entry name" value="NADH-cytochrome b5 reductase"/>
    <property type="match status" value="1"/>
</dbReference>
<dbReference type="EC" id="1.6.2.2" evidence="7"/>
<feature type="binding site" evidence="6">
    <location>
        <position position="134"/>
    </location>
    <ligand>
        <name>FAD</name>
        <dbReference type="ChEBI" id="CHEBI:57692"/>
    </ligand>
</feature>
<dbReference type="WBParaSite" id="BXY_0523700.1">
    <property type="protein sequence ID" value="BXY_0523700.1"/>
    <property type="gene ID" value="BXY_0523700"/>
</dbReference>
<dbReference type="InterPro" id="IPR017927">
    <property type="entry name" value="FAD-bd_FR_type"/>
</dbReference>
<evidence type="ECO:0000313" key="11">
    <source>
        <dbReference type="Proteomes" id="UP000095284"/>
    </source>
</evidence>
<dbReference type="GO" id="GO:0071949">
    <property type="term" value="F:FAD binding"/>
    <property type="evidence" value="ECO:0007669"/>
    <property type="project" value="TreeGrafter"/>
</dbReference>
<feature type="binding site" evidence="6">
    <location>
        <position position="211"/>
    </location>
    <ligand>
        <name>FAD</name>
        <dbReference type="ChEBI" id="CHEBI:57692"/>
    </ligand>
</feature>
<evidence type="ECO:0000313" key="12">
    <source>
        <dbReference type="Proteomes" id="UP000659654"/>
    </source>
</evidence>
<dbReference type="EMBL" id="CAJFDI010000005">
    <property type="protein sequence ID" value="CAD5230262.1"/>
    <property type="molecule type" value="Genomic_DNA"/>
</dbReference>
<keyword evidence="8" id="KW-0812">Transmembrane</keyword>
<protein>
    <recommendedName>
        <fullName evidence="7">NADH-cytochrome b5 reductase</fullName>
        <ecNumber evidence="7">1.6.2.2</ecNumber>
    </recommendedName>
</protein>
<keyword evidence="5 7" id="KW-0520">NAD</keyword>
<evidence type="ECO:0000313" key="13">
    <source>
        <dbReference type="WBParaSite" id="BXY_0523700.1"/>
    </source>
</evidence>
<keyword evidence="8" id="KW-1133">Transmembrane helix</keyword>
<feature type="domain" description="FAD-binding FR-type" evidence="9">
    <location>
        <begin position="65"/>
        <end position="175"/>
    </location>
</feature>
<evidence type="ECO:0000256" key="1">
    <source>
        <dbReference type="ARBA" id="ARBA00001974"/>
    </source>
</evidence>
<dbReference type="InterPro" id="IPR039261">
    <property type="entry name" value="FNR_nucleotide-bd"/>
</dbReference>
<keyword evidence="8" id="KW-0472">Membrane</keyword>
<dbReference type="PANTHER" id="PTHR19370">
    <property type="entry name" value="NADH-CYTOCHROME B5 REDUCTASE"/>
    <property type="match status" value="1"/>
</dbReference>
<sequence length="329" mass="36938">MDPDQWFYWKIGGTVVALMVGAGVYYFWIREPEAIIYKSGQIPMTKVSRRYRRTSKGIVTFVEPHLQIPLCLAEKTSLSHNVRKFRFALPSAHHVAGLEACQHVRVSAEIDGKTVVRPYTPVSDDDLVGFVDIVVKIYKKSEKFPNGGALSQYLDSLCVGDKINFRGPTFQHIYHGNGQFSTGHTPANTPDKTRYAHFKRISLIAGGTGITPILQIMNKSLKDPDDKTEFALLFGNQTQDDILLKNELDEIHEKHPSRFRVTHILSQPIPDQPWGGLTGYITADPIRRTLFPVDPNTAFVICGPPAMREKAVLPALQELGVDKDHIFVM</sequence>
<dbReference type="PROSITE" id="PS51384">
    <property type="entry name" value="FAD_FR"/>
    <property type="match status" value="1"/>
</dbReference>